<dbReference type="SUPFAM" id="SSF140576">
    <property type="entry name" value="HIV integrase-binding domain"/>
    <property type="match status" value="1"/>
</dbReference>
<dbReference type="PROSITE" id="PS50812">
    <property type="entry name" value="PWWP"/>
    <property type="match status" value="1"/>
</dbReference>
<dbReference type="Pfam" id="PF11467">
    <property type="entry name" value="LEDGF"/>
    <property type="match status" value="1"/>
</dbReference>
<dbReference type="InterPro" id="IPR021567">
    <property type="entry name" value="LEDGF_IBD"/>
</dbReference>
<comment type="similarity">
    <text evidence="2">Belongs to the HDGF family.</text>
</comment>
<evidence type="ECO:0000256" key="2">
    <source>
        <dbReference type="ARBA" id="ARBA00005309"/>
    </source>
</evidence>
<dbReference type="CDD" id="cd05834">
    <property type="entry name" value="PWWP_HRP"/>
    <property type="match status" value="1"/>
</dbReference>
<dbReference type="EMBL" id="QKKF02016774">
    <property type="protein sequence ID" value="RZF41624.1"/>
    <property type="molecule type" value="Genomic_DNA"/>
</dbReference>
<comment type="subcellular location">
    <subcellularLocation>
        <location evidence="1">Nucleus</location>
    </subcellularLocation>
</comment>
<keyword evidence="3" id="KW-0175">Coiled coil</keyword>
<dbReference type="Gene3D" id="1.20.930.10">
    <property type="entry name" value="Conserved domain common to transcription factors TFIIS, elongin A, CRSP70"/>
    <property type="match status" value="1"/>
</dbReference>
<feature type="compositionally biased region" description="Polar residues" evidence="5">
    <location>
        <begin position="170"/>
        <end position="183"/>
    </location>
</feature>
<organism evidence="7 8">
    <name type="scientific">Laodelphax striatellus</name>
    <name type="common">Small brown planthopper</name>
    <name type="synonym">Delphax striatella</name>
    <dbReference type="NCBI Taxonomy" id="195883"/>
    <lineage>
        <taxon>Eukaryota</taxon>
        <taxon>Metazoa</taxon>
        <taxon>Ecdysozoa</taxon>
        <taxon>Arthropoda</taxon>
        <taxon>Hexapoda</taxon>
        <taxon>Insecta</taxon>
        <taxon>Pterygota</taxon>
        <taxon>Neoptera</taxon>
        <taxon>Paraneoptera</taxon>
        <taxon>Hemiptera</taxon>
        <taxon>Auchenorrhyncha</taxon>
        <taxon>Fulgoroidea</taxon>
        <taxon>Delphacidae</taxon>
        <taxon>Criomorphinae</taxon>
        <taxon>Laodelphax</taxon>
    </lineage>
</organism>
<proteinExistence type="inferred from homology"/>
<evidence type="ECO:0000256" key="4">
    <source>
        <dbReference type="ARBA" id="ARBA00023242"/>
    </source>
</evidence>
<keyword evidence="4" id="KW-0539">Nucleus</keyword>
<feature type="compositionally biased region" description="Polar residues" evidence="5">
    <location>
        <begin position="128"/>
        <end position="151"/>
    </location>
</feature>
<name>A0A482X763_LAOST</name>
<dbReference type="OrthoDB" id="62853at2759"/>
<dbReference type="InterPro" id="IPR036218">
    <property type="entry name" value="HIVI-bd_sf"/>
</dbReference>
<evidence type="ECO:0000256" key="1">
    <source>
        <dbReference type="ARBA" id="ARBA00004123"/>
    </source>
</evidence>
<dbReference type="InterPro" id="IPR000313">
    <property type="entry name" value="PWWP_dom"/>
</dbReference>
<evidence type="ECO:0000313" key="7">
    <source>
        <dbReference type="EMBL" id="RZF41624.1"/>
    </source>
</evidence>
<evidence type="ECO:0000259" key="6">
    <source>
        <dbReference type="PROSITE" id="PS50812"/>
    </source>
</evidence>
<gene>
    <name evidence="7" type="ORF">LSTR_LSTR000338</name>
</gene>
<dbReference type="InParanoid" id="A0A482X763"/>
<evidence type="ECO:0000256" key="5">
    <source>
        <dbReference type="SAM" id="MobiDB-lite"/>
    </source>
</evidence>
<dbReference type="Gene3D" id="2.30.30.140">
    <property type="match status" value="1"/>
</dbReference>
<dbReference type="Pfam" id="PF00855">
    <property type="entry name" value="PWWP"/>
    <property type="match status" value="1"/>
</dbReference>
<dbReference type="PANTHER" id="PTHR12550:SF70">
    <property type="entry name" value="JIL-1 ANCHORING AND STABILIZING PROTEIN, ISOFORM A"/>
    <property type="match status" value="1"/>
</dbReference>
<evidence type="ECO:0000313" key="8">
    <source>
        <dbReference type="Proteomes" id="UP000291343"/>
    </source>
</evidence>
<accession>A0A482X763</accession>
<dbReference type="FunCoup" id="A0A482X763">
    <property type="interactions" value="712"/>
</dbReference>
<feature type="domain" description="PWWP" evidence="6">
    <location>
        <begin position="7"/>
        <end position="62"/>
    </location>
</feature>
<evidence type="ECO:0000256" key="3">
    <source>
        <dbReference type="ARBA" id="ARBA00023054"/>
    </source>
</evidence>
<protein>
    <recommendedName>
        <fullName evidence="6">PWWP domain-containing protein</fullName>
    </recommendedName>
</protein>
<keyword evidence="8" id="KW-1185">Reference proteome</keyword>
<dbReference type="AlphaFoldDB" id="A0A482X763"/>
<reference evidence="7 8" key="1">
    <citation type="journal article" date="2017" name="Gigascience">
        <title>Genome sequence of the small brown planthopper, Laodelphax striatellus.</title>
        <authorList>
            <person name="Zhu J."/>
            <person name="Jiang F."/>
            <person name="Wang X."/>
            <person name="Yang P."/>
            <person name="Bao Y."/>
            <person name="Zhao W."/>
            <person name="Wang W."/>
            <person name="Lu H."/>
            <person name="Wang Q."/>
            <person name="Cui N."/>
            <person name="Li J."/>
            <person name="Chen X."/>
            <person name="Luo L."/>
            <person name="Yu J."/>
            <person name="Kang L."/>
            <person name="Cui F."/>
        </authorList>
    </citation>
    <scope>NUCLEOTIDE SEQUENCE [LARGE SCALE GENOMIC DNA]</scope>
    <source>
        <strain evidence="7">Lst14</strain>
    </source>
</reference>
<dbReference type="PANTHER" id="PTHR12550">
    <property type="entry name" value="HEPATOMA-DERIVED GROWTH FACTOR-RELATED"/>
    <property type="match status" value="1"/>
</dbReference>
<dbReference type="GO" id="GO:0005634">
    <property type="term" value="C:nucleus"/>
    <property type="evidence" value="ECO:0007669"/>
    <property type="project" value="UniProtKB-SubCell"/>
</dbReference>
<feature type="region of interest" description="Disordered" evidence="5">
    <location>
        <begin position="87"/>
        <end position="243"/>
    </location>
</feature>
<dbReference type="SUPFAM" id="SSF63748">
    <property type="entry name" value="Tudor/PWWP/MBT"/>
    <property type="match status" value="1"/>
</dbReference>
<feature type="compositionally biased region" description="Basic and acidic residues" evidence="5">
    <location>
        <begin position="155"/>
        <end position="169"/>
    </location>
</feature>
<dbReference type="InterPro" id="IPR035441">
    <property type="entry name" value="TFIIS/LEDGF_dom_sf"/>
</dbReference>
<dbReference type="SMR" id="A0A482X763"/>
<dbReference type="Proteomes" id="UP000291343">
    <property type="component" value="Unassembled WGS sequence"/>
</dbReference>
<comment type="caution">
    <text evidence="7">The sequence shown here is derived from an EMBL/GenBank/DDBJ whole genome shotgun (WGS) entry which is preliminary data.</text>
</comment>
<sequence>MAKRYGPGDKVFAKVRGYPPWPARVEGVADETPNKMKYHVYFYGTCETAICKTEELFSYIDNREKFGKPMKKRGFKEGIEQIEQELGLTPKARPANANANSSSVSITPSENDSDLEGNLVIDEAPHGSSAQKKTPKAGSNTTVSPKVSTPKASKRKAEVDKSEEPEAKKQMQSPRKQVDTTPSAAEGASSQESDSKADSSMKSRSGRIIKQKKFADQKGDADSSTTEEESSKATNETPKEGEQEMICSVESSNENVVTAKTPAGQEVKIDLNENKPAFFKSDKARLQWHADSLKKALALKTKIESGEIIPKNIKNEMEEIHMSRDKVFEEMGKANVVEDKEFKLNYLRVEAQLLDIDLNIRGSLNLINADPDACLRLLDDLMEIQLTPLMLKKHPECVETIKKLRKYIGNTARWNMDEEAVKTFEMKASMIRVKAEHVYNKLKAMFTLPEGKSFREAFADELAVFSRLTENLTVEEIFRITKDPIESAKEKSTPADDEVESLKK</sequence>
<dbReference type="STRING" id="195883.A0A482X763"/>
<dbReference type="SMART" id="SM00293">
    <property type="entry name" value="PWWP"/>
    <property type="match status" value="1"/>
</dbReference>